<dbReference type="Gene3D" id="1.20.120.720">
    <property type="entry name" value="Myosin VI head, motor domain, U50 subdomain"/>
    <property type="match status" value="1"/>
</dbReference>
<dbReference type="AlphaFoldDB" id="A0A0N4TEI7"/>
<gene>
    <name evidence="3" type="ORF">BPAG_LOCUS6588</name>
</gene>
<dbReference type="EMBL" id="UZAD01006209">
    <property type="protein sequence ID" value="VDN87774.1"/>
    <property type="molecule type" value="Genomic_DNA"/>
</dbReference>
<name>A0A0N4TEI7_BRUPA</name>
<dbReference type="STRING" id="6280.A0A0N4TEI7"/>
<dbReference type="GO" id="GO:0003774">
    <property type="term" value="F:cytoskeletal motor activity"/>
    <property type="evidence" value="ECO:0007669"/>
    <property type="project" value="InterPro"/>
</dbReference>
<dbReference type="Proteomes" id="UP000278627">
    <property type="component" value="Unassembled WGS sequence"/>
</dbReference>
<keyword evidence="4" id="KW-1185">Reference proteome</keyword>
<dbReference type="PROSITE" id="PS51456">
    <property type="entry name" value="MYOSIN_MOTOR"/>
    <property type="match status" value="1"/>
</dbReference>
<dbReference type="WBParaSite" id="BPAG_0000662501-mRNA-1">
    <property type="protein sequence ID" value="BPAG_0000662501-mRNA-1"/>
    <property type="gene ID" value="BPAG_0000662501"/>
</dbReference>
<sequence length="77" mass="8889">MRAIETFAPNSEQQIWNILASILLLGNLNFIESEANFDESFVKDRNELQICANILQVESIQLEKALCMQVKLLFKIF</sequence>
<evidence type="ECO:0000313" key="5">
    <source>
        <dbReference type="WBParaSite" id="BPAG_0000662501-mRNA-1"/>
    </source>
</evidence>
<reference evidence="5" key="1">
    <citation type="submission" date="2017-02" db="UniProtKB">
        <authorList>
            <consortium name="WormBaseParasite"/>
        </authorList>
    </citation>
    <scope>IDENTIFICATION</scope>
</reference>
<dbReference type="GO" id="GO:0003779">
    <property type="term" value="F:actin binding"/>
    <property type="evidence" value="ECO:0007669"/>
    <property type="project" value="UniProtKB-KW"/>
</dbReference>
<dbReference type="Pfam" id="PF00063">
    <property type="entry name" value="Myosin_head"/>
    <property type="match status" value="1"/>
</dbReference>
<evidence type="ECO:0000256" key="1">
    <source>
        <dbReference type="PROSITE-ProRule" id="PRU00782"/>
    </source>
</evidence>
<proteinExistence type="inferred from homology"/>
<dbReference type="SUPFAM" id="SSF52540">
    <property type="entry name" value="P-loop containing nucleoside triphosphate hydrolases"/>
    <property type="match status" value="1"/>
</dbReference>
<dbReference type="GO" id="GO:0016459">
    <property type="term" value="C:myosin complex"/>
    <property type="evidence" value="ECO:0007669"/>
    <property type="project" value="UniProtKB-KW"/>
</dbReference>
<reference evidence="3 4" key="2">
    <citation type="submission" date="2018-11" db="EMBL/GenBank/DDBJ databases">
        <authorList>
            <consortium name="Pathogen Informatics"/>
        </authorList>
    </citation>
    <scope>NUCLEOTIDE SEQUENCE [LARGE SCALE GENOMIC DNA]</scope>
</reference>
<keyword evidence="1" id="KW-0009">Actin-binding</keyword>
<evidence type="ECO:0000313" key="4">
    <source>
        <dbReference type="Proteomes" id="UP000278627"/>
    </source>
</evidence>
<evidence type="ECO:0000259" key="2">
    <source>
        <dbReference type="PROSITE" id="PS51456"/>
    </source>
</evidence>
<feature type="domain" description="Myosin motor" evidence="2">
    <location>
        <begin position="1"/>
        <end position="77"/>
    </location>
</feature>
<accession>A0A0N4TEI7</accession>
<dbReference type="InterPro" id="IPR027417">
    <property type="entry name" value="P-loop_NTPase"/>
</dbReference>
<dbReference type="GO" id="GO:0005524">
    <property type="term" value="F:ATP binding"/>
    <property type="evidence" value="ECO:0007669"/>
    <property type="project" value="InterPro"/>
</dbReference>
<organism evidence="5">
    <name type="scientific">Brugia pahangi</name>
    <name type="common">Filarial nematode worm</name>
    <dbReference type="NCBI Taxonomy" id="6280"/>
    <lineage>
        <taxon>Eukaryota</taxon>
        <taxon>Metazoa</taxon>
        <taxon>Ecdysozoa</taxon>
        <taxon>Nematoda</taxon>
        <taxon>Chromadorea</taxon>
        <taxon>Rhabditida</taxon>
        <taxon>Spirurina</taxon>
        <taxon>Spiruromorpha</taxon>
        <taxon>Filarioidea</taxon>
        <taxon>Onchocercidae</taxon>
        <taxon>Brugia</taxon>
    </lineage>
</organism>
<dbReference type="InterPro" id="IPR001609">
    <property type="entry name" value="Myosin_head_motor_dom-like"/>
</dbReference>
<comment type="similarity">
    <text evidence="1">Belongs to the TRAFAC class myosin-kinesin ATPase superfamily. Myosin family.</text>
</comment>
<comment type="caution">
    <text evidence="1">Lacks conserved residue(s) required for the propagation of feature annotation.</text>
</comment>
<keyword evidence="1" id="KW-0505">Motor protein</keyword>
<protein>
    <submittedName>
        <fullName evidence="5">Myosin motor domain-containing protein</fullName>
    </submittedName>
</protein>
<evidence type="ECO:0000313" key="3">
    <source>
        <dbReference type="EMBL" id="VDN87774.1"/>
    </source>
</evidence>
<keyword evidence="1" id="KW-0518">Myosin</keyword>